<comment type="caution">
    <text evidence="2">The sequence shown here is derived from an EMBL/GenBank/DDBJ whole genome shotgun (WGS) entry which is preliminary data.</text>
</comment>
<feature type="compositionally biased region" description="Basic residues" evidence="1">
    <location>
        <begin position="69"/>
        <end position="81"/>
    </location>
</feature>
<reference evidence="2 3" key="1">
    <citation type="submission" date="2019-06" db="EMBL/GenBank/DDBJ databases">
        <title>Draft genomes of female and male turbot (Scophthalmus maximus).</title>
        <authorList>
            <person name="Xu H."/>
            <person name="Xu X.-W."/>
            <person name="Shao C."/>
            <person name="Chen S."/>
        </authorList>
    </citation>
    <scope>NUCLEOTIDE SEQUENCE [LARGE SCALE GENOMIC DNA]</scope>
    <source>
        <strain evidence="2">Ysfricsl-2016a</strain>
        <tissue evidence="2">Blood</tissue>
    </source>
</reference>
<evidence type="ECO:0000313" key="2">
    <source>
        <dbReference type="EMBL" id="KAF0027365.1"/>
    </source>
</evidence>
<dbReference type="EMBL" id="VEVO01000018">
    <property type="protein sequence ID" value="KAF0027365.1"/>
    <property type="molecule type" value="Genomic_DNA"/>
</dbReference>
<proteinExistence type="predicted"/>
<dbReference type="Proteomes" id="UP000438429">
    <property type="component" value="Unassembled WGS sequence"/>
</dbReference>
<feature type="region of interest" description="Disordered" evidence="1">
    <location>
        <begin position="66"/>
        <end position="93"/>
    </location>
</feature>
<evidence type="ECO:0000256" key="1">
    <source>
        <dbReference type="SAM" id="MobiDB-lite"/>
    </source>
</evidence>
<gene>
    <name evidence="2" type="ORF">F2P81_020106</name>
</gene>
<sequence>MEDGLLSIPRPSFDLQKVSSQWTGGSARRAAQRRTYLSFGARCVLSGQQHLFFWINVTASTEKVAASRTQRKQTSRLRQHLKAALDPDTQWSV</sequence>
<accession>A0A6A4S535</accession>
<organism evidence="2 3">
    <name type="scientific">Scophthalmus maximus</name>
    <name type="common">Turbot</name>
    <name type="synonym">Psetta maxima</name>
    <dbReference type="NCBI Taxonomy" id="52904"/>
    <lineage>
        <taxon>Eukaryota</taxon>
        <taxon>Metazoa</taxon>
        <taxon>Chordata</taxon>
        <taxon>Craniata</taxon>
        <taxon>Vertebrata</taxon>
        <taxon>Euteleostomi</taxon>
        <taxon>Actinopterygii</taxon>
        <taxon>Neopterygii</taxon>
        <taxon>Teleostei</taxon>
        <taxon>Neoteleostei</taxon>
        <taxon>Acanthomorphata</taxon>
        <taxon>Carangaria</taxon>
        <taxon>Pleuronectiformes</taxon>
        <taxon>Pleuronectoidei</taxon>
        <taxon>Scophthalmidae</taxon>
        <taxon>Scophthalmus</taxon>
    </lineage>
</organism>
<protein>
    <submittedName>
        <fullName evidence="2">Uncharacterized protein</fullName>
    </submittedName>
</protein>
<name>A0A6A4S535_SCOMX</name>
<dbReference type="AlphaFoldDB" id="A0A6A4S535"/>
<evidence type="ECO:0000313" key="3">
    <source>
        <dbReference type="Proteomes" id="UP000438429"/>
    </source>
</evidence>